<proteinExistence type="predicted"/>
<evidence type="ECO:0008006" key="3">
    <source>
        <dbReference type="Google" id="ProtNLM"/>
    </source>
</evidence>
<reference evidence="2" key="1">
    <citation type="journal article" date="2019" name="Int. J. Syst. Evol. Microbiol.">
        <title>The Global Catalogue of Microorganisms (GCM) 10K type strain sequencing project: providing services to taxonomists for standard genome sequencing and annotation.</title>
        <authorList>
            <consortium name="The Broad Institute Genomics Platform"/>
            <consortium name="The Broad Institute Genome Sequencing Center for Infectious Disease"/>
            <person name="Wu L."/>
            <person name="Ma J."/>
        </authorList>
    </citation>
    <scope>NUCLEOTIDE SEQUENCE [LARGE SCALE GENOMIC DNA]</scope>
    <source>
        <strain evidence="2">JCM 4805</strain>
    </source>
</reference>
<organism evidence="1 2">
    <name type="scientific">Streptomyces olivaceiscleroticus</name>
    <dbReference type="NCBI Taxonomy" id="68245"/>
    <lineage>
        <taxon>Bacteria</taxon>
        <taxon>Bacillati</taxon>
        <taxon>Actinomycetota</taxon>
        <taxon>Actinomycetes</taxon>
        <taxon>Kitasatosporales</taxon>
        <taxon>Streptomycetaceae</taxon>
        <taxon>Streptomyces</taxon>
    </lineage>
</organism>
<accession>A0ABP3JBP5</accession>
<sequence length="167" mass="18475">MTAEETAMTAEDATMKRIEEAIGLQHAGDTDAARQRFTDIWAEIASGGDPFHRCVLAHYMADLQEDPREELEWDLRALAAAGSVTDDRAKQHHASLAIRGFYPSLHLNLAADHHKLGDDDRARDQLSQAQQYVDALHDDDYGRGIRSAIQRLAGQLDATAGKAQRDV</sequence>
<protein>
    <recommendedName>
        <fullName evidence="3">Tetratricopeptide repeat protein</fullName>
    </recommendedName>
</protein>
<name>A0ABP3JBP5_9ACTN</name>
<dbReference type="Proteomes" id="UP001500909">
    <property type="component" value="Unassembled WGS sequence"/>
</dbReference>
<keyword evidence="2" id="KW-1185">Reference proteome</keyword>
<evidence type="ECO:0000313" key="1">
    <source>
        <dbReference type="EMBL" id="GAA0448033.1"/>
    </source>
</evidence>
<evidence type="ECO:0000313" key="2">
    <source>
        <dbReference type="Proteomes" id="UP001500909"/>
    </source>
</evidence>
<gene>
    <name evidence="1" type="ORF">GCM10010361_09920</name>
</gene>
<comment type="caution">
    <text evidence="1">The sequence shown here is derived from an EMBL/GenBank/DDBJ whole genome shotgun (WGS) entry which is preliminary data.</text>
</comment>
<dbReference type="EMBL" id="BAAABY010000009">
    <property type="protein sequence ID" value="GAA0448033.1"/>
    <property type="molecule type" value="Genomic_DNA"/>
</dbReference>